<evidence type="ECO:0000313" key="2">
    <source>
        <dbReference type="EMBL" id="RYR10464.1"/>
    </source>
</evidence>
<accession>A0A444Z8E6</accession>
<name>A0A444Z8E6_ARAHY</name>
<evidence type="ECO:0000313" key="3">
    <source>
        <dbReference type="Proteomes" id="UP000289738"/>
    </source>
</evidence>
<keyword evidence="1" id="KW-1133">Transmembrane helix</keyword>
<dbReference type="Gramene" id="arahy.Tifrunner.gnm2.ann2.Ah15g132900.1">
    <property type="protein sequence ID" value="arahy.Tifrunner.gnm2.ann2.Ah15g132900.1-CDS-1"/>
    <property type="gene ID" value="arahy.Tifrunner.gnm2.ann2.Ah15g132900"/>
</dbReference>
<proteinExistence type="predicted"/>
<keyword evidence="3" id="KW-1185">Reference proteome</keyword>
<dbReference type="InterPro" id="IPR055301">
    <property type="entry name" value="Lea14-like_2"/>
</dbReference>
<dbReference type="PANTHER" id="PTHR31852">
    <property type="entry name" value="LATE EMBRYOGENESIS ABUNDANT (LEA) HYDROXYPROLINE-RICH GLYCOPROTEIN FAMILY"/>
    <property type="match status" value="1"/>
</dbReference>
<dbReference type="OrthoDB" id="1894389at2759"/>
<dbReference type="AlphaFoldDB" id="A0A444Z8E6"/>
<dbReference type="EMBL" id="SDMP01000015">
    <property type="protein sequence ID" value="RYR10464.1"/>
    <property type="molecule type" value="Genomic_DNA"/>
</dbReference>
<evidence type="ECO:0008006" key="4">
    <source>
        <dbReference type="Google" id="ProtNLM"/>
    </source>
</evidence>
<evidence type="ECO:0000256" key="1">
    <source>
        <dbReference type="SAM" id="Phobius"/>
    </source>
</evidence>
<gene>
    <name evidence="2" type="ORF">Ahy_B05g078902</name>
</gene>
<organism evidence="2 3">
    <name type="scientific">Arachis hypogaea</name>
    <name type="common">Peanut</name>
    <dbReference type="NCBI Taxonomy" id="3818"/>
    <lineage>
        <taxon>Eukaryota</taxon>
        <taxon>Viridiplantae</taxon>
        <taxon>Streptophyta</taxon>
        <taxon>Embryophyta</taxon>
        <taxon>Tracheophyta</taxon>
        <taxon>Spermatophyta</taxon>
        <taxon>Magnoliopsida</taxon>
        <taxon>eudicotyledons</taxon>
        <taxon>Gunneridae</taxon>
        <taxon>Pentapetalae</taxon>
        <taxon>rosids</taxon>
        <taxon>fabids</taxon>
        <taxon>Fabales</taxon>
        <taxon>Fabaceae</taxon>
        <taxon>Papilionoideae</taxon>
        <taxon>50 kb inversion clade</taxon>
        <taxon>dalbergioids sensu lato</taxon>
        <taxon>Dalbergieae</taxon>
        <taxon>Pterocarpus clade</taxon>
        <taxon>Arachis</taxon>
    </lineage>
</organism>
<dbReference type="Proteomes" id="UP000289738">
    <property type="component" value="Chromosome B05"/>
</dbReference>
<dbReference type="STRING" id="3818.A0A444Z8E6"/>
<keyword evidence="1" id="KW-0812">Transmembrane</keyword>
<comment type="caution">
    <text evidence="2">The sequence shown here is derived from an EMBL/GenBank/DDBJ whole genome shotgun (WGS) entry which is preliminary data.</text>
</comment>
<keyword evidence="1" id="KW-0472">Membrane</keyword>
<feature type="transmembrane region" description="Helical" evidence="1">
    <location>
        <begin position="31"/>
        <end position="54"/>
    </location>
</feature>
<protein>
    <recommendedName>
        <fullName evidence="4">Late embryogenesis abundant protein LEA-2 subgroup domain-containing protein</fullName>
    </recommendedName>
</protein>
<reference evidence="2 3" key="1">
    <citation type="submission" date="2019-01" db="EMBL/GenBank/DDBJ databases">
        <title>Sequencing of cultivated peanut Arachis hypogaea provides insights into genome evolution and oil improvement.</title>
        <authorList>
            <person name="Chen X."/>
        </authorList>
    </citation>
    <scope>NUCLEOTIDE SEQUENCE [LARGE SCALE GENOMIC DNA]</scope>
    <source>
        <strain evidence="3">cv. Fuhuasheng</strain>
        <tissue evidence="2">Leaves</tissue>
    </source>
</reference>
<sequence>MMAQVLPSKFQSEEIITKFALHKEKKQSSKCLVYTLACFVTLFGVCLCFASVVLRVREPKIEIKSAKMMHVGYSITSSSSPSYASFNVTMIFSMMIINPNYGHFSYHNSSVKFLYGVVSVGERGIVGSRVKGRDIQEFNVMVNARSSNNINYSGVTKLRSYAELSGCVQVLKIVNKRKNIVMACIMTLNFTSHSIQHLQC</sequence>